<evidence type="ECO:0000313" key="2">
    <source>
        <dbReference type="EMBL" id="CAI9942159.1"/>
    </source>
</evidence>
<feature type="region of interest" description="Disordered" evidence="1">
    <location>
        <begin position="1"/>
        <end position="45"/>
    </location>
</feature>
<feature type="compositionally biased region" description="Basic and acidic residues" evidence="1">
    <location>
        <begin position="25"/>
        <end position="42"/>
    </location>
</feature>
<accession>A0AA86U5V6</accession>
<reference evidence="2" key="1">
    <citation type="submission" date="2023-06" db="EMBL/GenBank/DDBJ databases">
        <authorList>
            <person name="Kurt Z."/>
        </authorList>
    </citation>
    <scope>NUCLEOTIDE SEQUENCE</scope>
</reference>
<keyword evidence="4" id="KW-1185">Reference proteome</keyword>
<comment type="caution">
    <text evidence="2">The sequence shown here is derived from an EMBL/GenBank/DDBJ whole genome shotgun (WGS) entry which is preliminary data.</text>
</comment>
<evidence type="ECO:0000313" key="3">
    <source>
        <dbReference type="EMBL" id="CAL6066017.1"/>
    </source>
</evidence>
<sequence>MHQRQPSSSNANPTEQPLVQTEGNNEQREIEKREPVSKKQESESGETVIRIEARIDTFASEELVNGRCSNAMYVIILGNISCCFAYRRSHSHAYRPSGLFQKIGRGRALIVVFQLRCDYLNYTEYQIIQKFTHQLSLLIPKYA</sequence>
<dbReference type="Proteomes" id="UP001642409">
    <property type="component" value="Unassembled WGS sequence"/>
</dbReference>
<dbReference type="AlphaFoldDB" id="A0AA86U5V6"/>
<feature type="compositionally biased region" description="Polar residues" evidence="1">
    <location>
        <begin position="1"/>
        <end position="24"/>
    </location>
</feature>
<organism evidence="2">
    <name type="scientific">Hexamita inflata</name>
    <dbReference type="NCBI Taxonomy" id="28002"/>
    <lineage>
        <taxon>Eukaryota</taxon>
        <taxon>Metamonada</taxon>
        <taxon>Diplomonadida</taxon>
        <taxon>Hexamitidae</taxon>
        <taxon>Hexamitinae</taxon>
        <taxon>Hexamita</taxon>
    </lineage>
</organism>
<evidence type="ECO:0000256" key="1">
    <source>
        <dbReference type="SAM" id="MobiDB-lite"/>
    </source>
</evidence>
<proteinExistence type="predicted"/>
<dbReference type="EMBL" id="CAXDID020000258">
    <property type="protein sequence ID" value="CAL6066017.1"/>
    <property type="molecule type" value="Genomic_DNA"/>
</dbReference>
<name>A0AA86U5V6_9EUKA</name>
<gene>
    <name evidence="2" type="ORF">HINF_LOCUS29804</name>
    <name evidence="3" type="ORF">HINF_LOCUS52118</name>
</gene>
<dbReference type="EMBL" id="CATOUU010000698">
    <property type="protein sequence ID" value="CAI9942159.1"/>
    <property type="molecule type" value="Genomic_DNA"/>
</dbReference>
<evidence type="ECO:0000313" key="4">
    <source>
        <dbReference type="Proteomes" id="UP001642409"/>
    </source>
</evidence>
<reference evidence="3 4" key="2">
    <citation type="submission" date="2024-07" db="EMBL/GenBank/DDBJ databases">
        <authorList>
            <person name="Akdeniz Z."/>
        </authorList>
    </citation>
    <scope>NUCLEOTIDE SEQUENCE [LARGE SCALE GENOMIC DNA]</scope>
</reference>
<protein>
    <submittedName>
        <fullName evidence="3">Hypothetical_protein</fullName>
    </submittedName>
</protein>